<reference evidence="2" key="1">
    <citation type="submission" date="2017-04" db="EMBL/GenBank/DDBJ databases">
        <authorList>
            <person name="Varghese N."/>
            <person name="Submissions S."/>
        </authorList>
    </citation>
    <scope>NUCLEOTIDE SEQUENCE [LARGE SCALE GENOMIC DNA]</scope>
    <source>
        <strain evidence="2">DSM 22618</strain>
    </source>
</reference>
<name>A0A1Y6B7T9_9NEIS</name>
<dbReference type="InterPro" id="IPR021332">
    <property type="entry name" value="DUF2944"/>
</dbReference>
<dbReference type="STRING" id="1123014.SAMN02745746_00442"/>
<organism evidence="1 2">
    <name type="scientific">Pseudogulbenkiania subflava DSM 22618</name>
    <dbReference type="NCBI Taxonomy" id="1123014"/>
    <lineage>
        <taxon>Bacteria</taxon>
        <taxon>Pseudomonadati</taxon>
        <taxon>Pseudomonadota</taxon>
        <taxon>Betaproteobacteria</taxon>
        <taxon>Neisseriales</taxon>
        <taxon>Chromobacteriaceae</taxon>
        <taxon>Pseudogulbenkiania</taxon>
    </lineage>
</organism>
<gene>
    <name evidence="1" type="ORF">SAMN02745746_00442</name>
</gene>
<accession>A0A1Y6B7T9</accession>
<dbReference type="AlphaFoldDB" id="A0A1Y6B7T9"/>
<evidence type="ECO:0000313" key="1">
    <source>
        <dbReference type="EMBL" id="SME97518.1"/>
    </source>
</evidence>
<dbReference type="EMBL" id="FXAG01000002">
    <property type="protein sequence ID" value="SME97518.1"/>
    <property type="molecule type" value="Genomic_DNA"/>
</dbReference>
<proteinExistence type="predicted"/>
<evidence type="ECO:0008006" key="3">
    <source>
        <dbReference type="Google" id="ProtNLM"/>
    </source>
</evidence>
<dbReference type="Proteomes" id="UP000192920">
    <property type="component" value="Unassembled WGS sequence"/>
</dbReference>
<evidence type="ECO:0000313" key="2">
    <source>
        <dbReference type="Proteomes" id="UP000192920"/>
    </source>
</evidence>
<sequence length="175" mass="19602">MDAAVVEGMAKWPNVPAVYGWLRLDARGQWWLREERLEHAGMVEFFNRNYSRDAHGRYYVQNGPQKVYVALDKAPFVARLEGEGWRTVPYTEDDRSRTVYLTPGGELYLEIGGELALVDDRDLPAICNAFPADWDGSPARLPASLEVAGQVLPLVMIEPAALLARYGVDCHPAAR</sequence>
<dbReference type="RefSeq" id="WP_085274807.1">
    <property type="nucleotide sequence ID" value="NZ_FXAG01000002.1"/>
</dbReference>
<dbReference type="Pfam" id="PF11161">
    <property type="entry name" value="DUF2944"/>
    <property type="match status" value="1"/>
</dbReference>
<keyword evidence="2" id="KW-1185">Reference proteome</keyword>
<protein>
    <recommendedName>
        <fullName evidence="3">DUF2946 family protein</fullName>
    </recommendedName>
</protein>